<feature type="compositionally biased region" description="Basic and acidic residues" evidence="1">
    <location>
        <begin position="313"/>
        <end position="324"/>
    </location>
</feature>
<protein>
    <recommendedName>
        <fullName evidence="2">HAT C-terminal dimerisation domain-containing protein</fullName>
    </recommendedName>
</protein>
<dbReference type="AlphaFoldDB" id="A0A8B6FSD0"/>
<feature type="region of interest" description="Disordered" evidence="1">
    <location>
        <begin position="313"/>
        <end position="357"/>
    </location>
</feature>
<dbReference type="PANTHER" id="PTHR37162:SF10">
    <property type="entry name" value="DUF4371 DOMAIN-CONTAINING PROTEIN"/>
    <property type="match status" value="1"/>
</dbReference>
<dbReference type="PANTHER" id="PTHR37162">
    <property type="entry name" value="HAT FAMILY DIMERISATION DOMAINCONTAINING PROTEIN-RELATED"/>
    <property type="match status" value="1"/>
</dbReference>
<dbReference type="GO" id="GO:0046983">
    <property type="term" value="F:protein dimerization activity"/>
    <property type="evidence" value="ECO:0007669"/>
    <property type="project" value="InterPro"/>
</dbReference>
<evidence type="ECO:0000313" key="4">
    <source>
        <dbReference type="Proteomes" id="UP000596742"/>
    </source>
</evidence>
<organism evidence="3 4">
    <name type="scientific">Mytilus galloprovincialis</name>
    <name type="common">Mediterranean mussel</name>
    <dbReference type="NCBI Taxonomy" id="29158"/>
    <lineage>
        <taxon>Eukaryota</taxon>
        <taxon>Metazoa</taxon>
        <taxon>Spiralia</taxon>
        <taxon>Lophotrochozoa</taxon>
        <taxon>Mollusca</taxon>
        <taxon>Bivalvia</taxon>
        <taxon>Autobranchia</taxon>
        <taxon>Pteriomorphia</taxon>
        <taxon>Mytilida</taxon>
        <taxon>Mytiloidea</taxon>
        <taxon>Mytilidae</taxon>
        <taxon>Mytilinae</taxon>
        <taxon>Mytilus</taxon>
    </lineage>
</organism>
<name>A0A8B6FSD0_MYTGA</name>
<gene>
    <name evidence="3" type="ORF">MGAL_10B025781</name>
</gene>
<dbReference type="OrthoDB" id="6116262at2759"/>
<feature type="compositionally biased region" description="Low complexity" evidence="1">
    <location>
        <begin position="346"/>
        <end position="357"/>
    </location>
</feature>
<proteinExistence type="predicted"/>
<evidence type="ECO:0000256" key="1">
    <source>
        <dbReference type="SAM" id="MobiDB-lite"/>
    </source>
</evidence>
<feature type="domain" description="HAT C-terminal dimerisation" evidence="2">
    <location>
        <begin position="554"/>
        <end position="606"/>
    </location>
</feature>
<evidence type="ECO:0000313" key="3">
    <source>
        <dbReference type="EMBL" id="VDI52974.1"/>
    </source>
</evidence>
<dbReference type="Pfam" id="PF05699">
    <property type="entry name" value="Dimer_Tnp_hAT"/>
    <property type="match status" value="1"/>
</dbReference>
<feature type="region of interest" description="Disordered" evidence="1">
    <location>
        <begin position="1"/>
        <end position="25"/>
    </location>
</feature>
<keyword evidence="4" id="KW-1185">Reference proteome</keyword>
<comment type="caution">
    <text evidence="3">The sequence shown here is derived from an EMBL/GenBank/DDBJ whole genome shotgun (WGS) entry which is preliminary data.</text>
</comment>
<evidence type="ECO:0000259" key="2">
    <source>
        <dbReference type="Pfam" id="PF05699"/>
    </source>
</evidence>
<feature type="compositionally biased region" description="Polar residues" evidence="1">
    <location>
        <begin position="326"/>
        <end position="345"/>
    </location>
</feature>
<reference evidence="3" key="1">
    <citation type="submission" date="2018-11" db="EMBL/GenBank/DDBJ databases">
        <authorList>
            <person name="Alioto T."/>
            <person name="Alioto T."/>
        </authorList>
    </citation>
    <scope>NUCLEOTIDE SEQUENCE</scope>
</reference>
<dbReference type="SUPFAM" id="SSF53098">
    <property type="entry name" value="Ribonuclease H-like"/>
    <property type="match status" value="1"/>
</dbReference>
<sequence length="667" mass="76225">MSKRTTTDDNNNNTTTGPTSAKKSCQKFRDGYRETFPSLGVSKKGPTFVYCYICERDFSCAHGGKDDCRRHVMTKSHVEYNKLKSTQRPISSFIKSTELEKSRAVTKAEAAMCQIKANQNLSLAKMKCGRNKATAMIGELANIVQDDLVQRMREGPFTISTDGSENIFLLIDKELRSRQIPWEHNLALGCDNASTMTGHKKGVIAFARKKHPDIFLAGCTLHLVHIAAKKAAESLPPVDEALTDIYYYFNKSDTRKQEFKGTQELYDVDQKKNLKHVCTRWLSISRCVERRLHNWDPLKDYFHTHKKKLDEAKLKKKVAEERKNAPQKSKTPMNKNDTLMKNKNPQESQKTAASSSSESTYCTQSYAEKKTEEPMIHVLRRSLIKLLRNVLTRFVKLSAFALAQTVDTVDYKSSYNQKTDKELVIGENAKEFIKNKTSNHLRENRLKEFYLNVRKYFERSCDYMIAKLPLKDELLKHAEVVDVTCKQTSQTASIMYFLNRFPSLLPKGVSKDIIVEQFISYQSYDLQGSGCVKNRIDETWISIGQLKDEQGHCIFSHLATVMYGIMTIPHSSAHCERVFSCVRKNRTEQRSCLGDNTLQSLLVVKSAKLDISTLDGKALDRLKLTYAYIVLKLKLNFLILLKYIFSECVKFGKVNAIMLKLKLGESI</sequence>
<dbReference type="EMBL" id="UYJE01007247">
    <property type="protein sequence ID" value="VDI52974.1"/>
    <property type="molecule type" value="Genomic_DNA"/>
</dbReference>
<dbReference type="InterPro" id="IPR012337">
    <property type="entry name" value="RNaseH-like_sf"/>
</dbReference>
<accession>A0A8B6FSD0</accession>
<dbReference type="InterPro" id="IPR008906">
    <property type="entry name" value="HATC_C_dom"/>
</dbReference>
<dbReference type="Proteomes" id="UP000596742">
    <property type="component" value="Unassembled WGS sequence"/>
</dbReference>